<reference evidence="1 2" key="1">
    <citation type="submission" date="2015-01" db="EMBL/GenBank/DDBJ databases">
        <title>Genome Sequencing of Rickettsiales.</title>
        <authorList>
            <person name="Daugherty S.C."/>
            <person name="Su Q."/>
            <person name="Abolude K."/>
            <person name="Beier-Sexton M."/>
            <person name="Carlyon J.A."/>
            <person name="Carter R."/>
            <person name="Day N.P."/>
            <person name="Dumler S.J."/>
            <person name="Dyachenko V."/>
            <person name="Godinez A."/>
            <person name="Kurtti T.J."/>
            <person name="Lichay M."/>
            <person name="Mullins K.E."/>
            <person name="Ott S."/>
            <person name="Pappas-Brown V."/>
            <person name="Paris D.H."/>
            <person name="Patel P."/>
            <person name="Richards A.L."/>
            <person name="Sadzewicz L."/>
            <person name="Sears K."/>
            <person name="Seidman D."/>
            <person name="Sengamalay N."/>
            <person name="Stenos J."/>
            <person name="Tallon L.J."/>
            <person name="Vincent G."/>
            <person name="Fraser C.M."/>
            <person name="Munderloh U."/>
            <person name="Dunning-Hotopp J.C."/>
        </authorList>
    </citation>
    <scope>NUCLEOTIDE SEQUENCE [LARGE SCALE GENOMIC DNA]</scope>
    <source>
        <strain evidence="1 2">CRT53-1</strain>
    </source>
</reference>
<organism evidence="1 2">
    <name type="scientific">Anaplasma phagocytophilum str. CRT53-1</name>
    <dbReference type="NCBI Taxonomy" id="1359157"/>
    <lineage>
        <taxon>Bacteria</taxon>
        <taxon>Pseudomonadati</taxon>
        <taxon>Pseudomonadota</taxon>
        <taxon>Alphaproteobacteria</taxon>
        <taxon>Rickettsiales</taxon>
        <taxon>Anaplasmataceae</taxon>
        <taxon>Anaplasma</taxon>
        <taxon>phagocytophilum group</taxon>
    </lineage>
</organism>
<accession>A0A0F3Q0C9</accession>
<sequence>MAENIRRVLCFKIVFSKLSSSGLRSNGRFFIKVLTFSSGLLCDQSYKRA</sequence>
<evidence type="ECO:0000313" key="2">
    <source>
        <dbReference type="Proteomes" id="UP000033722"/>
    </source>
</evidence>
<dbReference type="PATRIC" id="fig|1359157.3.peg.750"/>
<dbReference type="EMBL" id="LAOD01000022">
    <property type="protein sequence ID" value="KJV85712.1"/>
    <property type="molecule type" value="Genomic_DNA"/>
</dbReference>
<protein>
    <submittedName>
        <fullName evidence="1">Uncharacterized protein</fullName>
    </submittedName>
</protein>
<evidence type="ECO:0000313" key="1">
    <source>
        <dbReference type="EMBL" id="KJV85712.1"/>
    </source>
</evidence>
<name>A0A0F3Q0C9_ANAPH</name>
<proteinExistence type="predicted"/>
<dbReference type="Proteomes" id="UP000033722">
    <property type="component" value="Unassembled WGS sequence"/>
</dbReference>
<dbReference type="AlphaFoldDB" id="A0A0F3Q0C9"/>
<comment type="caution">
    <text evidence="1">The sequence shown here is derived from an EMBL/GenBank/DDBJ whole genome shotgun (WGS) entry which is preliminary data.</text>
</comment>
<gene>
    <name evidence="1" type="ORF">APHCRT_0968</name>
</gene>